<protein>
    <submittedName>
        <fullName evidence="3">Uncharacterized protein</fullName>
    </submittedName>
</protein>
<organism evidence="3 4">
    <name type="scientific">Dunaliella salina</name>
    <name type="common">Green alga</name>
    <name type="synonym">Protococcus salinus</name>
    <dbReference type="NCBI Taxonomy" id="3046"/>
    <lineage>
        <taxon>Eukaryota</taxon>
        <taxon>Viridiplantae</taxon>
        <taxon>Chlorophyta</taxon>
        <taxon>core chlorophytes</taxon>
        <taxon>Chlorophyceae</taxon>
        <taxon>CS clade</taxon>
        <taxon>Chlamydomonadales</taxon>
        <taxon>Dunaliellaceae</taxon>
        <taxon>Dunaliella</taxon>
    </lineage>
</organism>
<comment type="caution">
    <text evidence="3">The sequence shown here is derived from an EMBL/GenBank/DDBJ whole genome shotgun (WGS) entry which is preliminary data.</text>
</comment>
<feature type="coiled-coil region" evidence="1">
    <location>
        <begin position="335"/>
        <end position="369"/>
    </location>
</feature>
<keyword evidence="4" id="KW-1185">Reference proteome</keyword>
<gene>
    <name evidence="3" type="ORF">DUNSADRAFT_11581</name>
</gene>
<feature type="compositionally biased region" description="Basic and acidic residues" evidence="2">
    <location>
        <begin position="474"/>
        <end position="496"/>
    </location>
</feature>
<feature type="region of interest" description="Disordered" evidence="2">
    <location>
        <begin position="1"/>
        <end position="179"/>
    </location>
</feature>
<feature type="compositionally biased region" description="Low complexity" evidence="2">
    <location>
        <begin position="57"/>
        <end position="94"/>
    </location>
</feature>
<dbReference type="Proteomes" id="UP000815325">
    <property type="component" value="Unassembled WGS sequence"/>
</dbReference>
<dbReference type="EMBL" id="MU069867">
    <property type="protein sequence ID" value="KAF5832509.1"/>
    <property type="molecule type" value="Genomic_DNA"/>
</dbReference>
<feature type="compositionally biased region" description="Basic and acidic residues" evidence="2">
    <location>
        <begin position="504"/>
        <end position="520"/>
    </location>
</feature>
<feature type="region of interest" description="Disordered" evidence="2">
    <location>
        <begin position="433"/>
        <end position="607"/>
    </location>
</feature>
<feature type="compositionally biased region" description="Polar residues" evidence="2">
    <location>
        <begin position="101"/>
        <end position="111"/>
    </location>
</feature>
<evidence type="ECO:0000256" key="2">
    <source>
        <dbReference type="SAM" id="MobiDB-lite"/>
    </source>
</evidence>
<evidence type="ECO:0000313" key="4">
    <source>
        <dbReference type="Proteomes" id="UP000815325"/>
    </source>
</evidence>
<evidence type="ECO:0000313" key="3">
    <source>
        <dbReference type="EMBL" id="KAF5832509.1"/>
    </source>
</evidence>
<reference evidence="3" key="1">
    <citation type="submission" date="2017-08" db="EMBL/GenBank/DDBJ databases">
        <authorList>
            <person name="Polle J.E."/>
            <person name="Barry K."/>
            <person name="Cushman J."/>
            <person name="Schmutz J."/>
            <person name="Tran D."/>
            <person name="Hathwaick L.T."/>
            <person name="Yim W.C."/>
            <person name="Jenkins J."/>
            <person name="Mckie-Krisberg Z.M."/>
            <person name="Prochnik S."/>
            <person name="Lindquist E."/>
            <person name="Dockter R.B."/>
            <person name="Adam C."/>
            <person name="Molina H."/>
            <person name="Bunkerborg J."/>
            <person name="Jin E."/>
            <person name="Buchheim M."/>
            <person name="Magnuson J."/>
        </authorList>
    </citation>
    <scope>NUCLEOTIDE SEQUENCE</scope>
    <source>
        <strain evidence="3">CCAP 19/18</strain>
    </source>
</reference>
<feature type="region of interest" description="Disordered" evidence="2">
    <location>
        <begin position="379"/>
        <end position="400"/>
    </location>
</feature>
<evidence type="ECO:0000256" key="1">
    <source>
        <dbReference type="SAM" id="Coils"/>
    </source>
</evidence>
<proteinExistence type="predicted"/>
<feature type="compositionally biased region" description="Basic and acidic residues" evidence="2">
    <location>
        <begin position="433"/>
        <end position="442"/>
    </location>
</feature>
<name>A0ABQ7GD36_DUNSA</name>
<accession>A0ABQ7GD36</accession>
<keyword evidence="1" id="KW-0175">Coiled coil</keyword>
<feature type="compositionally biased region" description="Low complexity" evidence="2">
    <location>
        <begin position="526"/>
        <end position="540"/>
    </location>
</feature>
<sequence>MSAPRHQDVSMRALSSALGARKAPGQAQILAEGPLPELPSAAHPDSPPPSSVKQHTSHPSSAPASHLSSHSPAPDSVGQAPSSLLSQSGAAAVGGAAGTPDGSSLASSQTQPPKPAISPAARAAALRPPLVKGRRTKHAAPGAPPPRKYAPDRQASTSRLHASEGATPGAGRKPLAGQGSMMYLDDATGEVQRGADGSRLSILQVIDNDGGNPEVLNPELLKAQREKFLLEHRAVNAESVPELHKRLIQRREVMATLAHWTNGVLRKSGKGFRDDEILDAEQLEEEKKAPKTGGVGVGASLRAYWNATVQDEVELRFNTMRVAWEKETAADMAELKDLRDKSRKFKSELEDAKQKLAGLTIKYEVAQKQVISAQRAIPNKQASSAADPAQEPQKPSAGEQAVVEAMLIQLKTDLGNVKGQLEMANARAELYERQVSKSKTDLESAQGENSSLLTKLQEAEAAPGLAPTPSKGGGDGRGESAKLKKDLDKIQNEHAKLQVSLKAKTSEVEKLAKELKEARMKPPPRAAQNAAAPAASTPDKSPARGALPAQSSRCTEEGISVGNLARARAQRASKRAAEMGAPLKAGPLATGHRMRAKRAKTVAGAPL</sequence>
<feature type="compositionally biased region" description="Low complexity" evidence="2">
    <location>
        <begin position="117"/>
        <end position="130"/>
    </location>
</feature>